<dbReference type="Pfam" id="PF00578">
    <property type="entry name" value="AhpC-TSA"/>
    <property type="match status" value="1"/>
</dbReference>
<dbReference type="InterPro" id="IPR013766">
    <property type="entry name" value="Thioredoxin_domain"/>
</dbReference>
<dbReference type="InterPro" id="IPR000866">
    <property type="entry name" value="AhpC/TSA"/>
</dbReference>
<gene>
    <name evidence="13" type="ORF">Q7A36_13960</name>
</gene>
<keyword evidence="7" id="KW-0676">Redox-active center</keyword>
<dbReference type="InterPro" id="IPR050924">
    <property type="entry name" value="Peroxiredoxin_BCP/PrxQ"/>
</dbReference>
<evidence type="ECO:0000259" key="12">
    <source>
        <dbReference type="PROSITE" id="PS51352"/>
    </source>
</evidence>
<dbReference type="Proteomes" id="UP001243009">
    <property type="component" value="Unassembled WGS sequence"/>
</dbReference>
<keyword evidence="5" id="KW-0560">Oxidoreductase</keyword>
<dbReference type="Gene3D" id="3.40.30.10">
    <property type="entry name" value="Glutaredoxin"/>
    <property type="match status" value="1"/>
</dbReference>
<proteinExistence type="inferred from homology"/>
<dbReference type="EMBL" id="JAUTWS010000011">
    <property type="protein sequence ID" value="MDO9709453.1"/>
    <property type="molecule type" value="Genomic_DNA"/>
</dbReference>
<keyword evidence="3" id="KW-0575">Peroxidase</keyword>
<comment type="catalytic activity">
    <reaction evidence="11">
        <text>a hydroperoxide + [thioredoxin]-dithiol = an alcohol + [thioredoxin]-disulfide + H2O</text>
        <dbReference type="Rhea" id="RHEA:62620"/>
        <dbReference type="Rhea" id="RHEA-COMP:10698"/>
        <dbReference type="Rhea" id="RHEA-COMP:10700"/>
        <dbReference type="ChEBI" id="CHEBI:15377"/>
        <dbReference type="ChEBI" id="CHEBI:29950"/>
        <dbReference type="ChEBI" id="CHEBI:30879"/>
        <dbReference type="ChEBI" id="CHEBI:35924"/>
        <dbReference type="ChEBI" id="CHEBI:50058"/>
        <dbReference type="EC" id="1.11.1.24"/>
    </reaction>
</comment>
<accession>A0ABT9DZW6</accession>
<dbReference type="PANTHER" id="PTHR42801:SF7">
    <property type="entry name" value="SLL1159 PROTEIN"/>
    <property type="match status" value="1"/>
</dbReference>
<dbReference type="SUPFAM" id="SSF52833">
    <property type="entry name" value="Thioredoxin-like"/>
    <property type="match status" value="1"/>
</dbReference>
<sequence length="213" mass="23043">MLQQELDAFAAEWRKKAPAEAQALIAAQIEDLKAEGIEARALGAGAEVPDITLPDVHGRPVRLRDLGPAVFVFYRGGWCPYCNLQLRAWQRELAAMEAAGVRLVAISPQTPDESLSTLEKNSLAFPVLSDSEGLAARAFGILFDLPPDLVALYTRFGHDLPRINGQVGWSLPIPGTFVAGAEGRLVFGRAEADYRNRVEPAEALAALASRRVA</sequence>
<organism evidence="13 14">
    <name type="scientific">Paracraurococcus lichenis</name>
    <dbReference type="NCBI Taxonomy" id="3064888"/>
    <lineage>
        <taxon>Bacteria</taxon>
        <taxon>Pseudomonadati</taxon>
        <taxon>Pseudomonadota</taxon>
        <taxon>Alphaproteobacteria</taxon>
        <taxon>Acetobacterales</taxon>
        <taxon>Roseomonadaceae</taxon>
        <taxon>Paracraurococcus</taxon>
    </lineage>
</organism>
<keyword evidence="4" id="KW-0049">Antioxidant</keyword>
<keyword evidence="6" id="KW-1015">Disulfide bond</keyword>
<evidence type="ECO:0000256" key="6">
    <source>
        <dbReference type="ARBA" id="ARBA00023157"/>
    </source>
</evidence>
<evidence type="ECO:0000256" key="11">
    <source>
        <dbReference type="ARBA" id="ARBA00049091"/>
    </source>
</evidence>
<evidence type="ECO:0000256" key="4">
    <source>
        <dbReference type="ARBA" id="ARBA00022862"/>
    </source>
</evidence>
<protein>
    <recommendedName>
        <fullName evidence="2">thioredoxin-dependent peroxiredoxin</fullName>
        <ecNumber evidence="2">1.11.1.24</ecNumber>
    </recommendedName>
    <alternativeName>
        <fullName evidence="8">Thioredoxin peroxidase</fullName>
    </alternativeName>
    <alternativeName>
        <fullName evidence="10">Thioredoxin-dependent peroxiredoxin Bcp</fullName>
    </alternativeName>
</protein>
<reference evidence="13 14" key="1">
    <citation type="submission" date="2023-08" db="EMBL/GenBank/DDBJ databases">
        <title>The draft genome sequence of Paracraurococcus sp. LOR1-02.</title>
        <authorList>
            <person name="Kingkaew E."/>
            <person name="Tanasupawat S."/>
        </authorList>
    </citation>
    <scope>NUCLEOTIDE SEQUENCE [LARGE SCALE GENOMIC DNA]</scope>
    <source>
        <strain evidence="13 14">LOR1-02</strain>
    </source>
</reference>
<dbReference type="PANTHER" id="PTHR42801">
    <property type="entry name" value="THIOREDOXIN-DEPENDENT PEROXIDE REDUCTASE"/>
    <property type="match status" value="1"/>
</dbReference>
<evidence type="ECO:0000256" key="9">
    <source>
        <dbReference type="ARBA" id="ARBA00038489"/>
    </source>
</evidence>
<evidence type="ECO:0000313" key="13">
    <source>
        <dbReference type="EMBL" id="MDO9709453.1"/>
    </source>
</evidence>
<comment type="similarity">
    <text evidence="9">Belongs to the peroxiredoxin family. BCP/PrxQ subfamily.</text>
</comment>
<evidence type="ECO:0000256" key="1">
    <source>
        <dbReference type="ARBA" id="ARBA00003330"/>
    </source>
</evidence>
<evidence type="ECO:0000256" key="10">
    <source>
        <dbReference type="ARBA" id="ARBA00042639"/>
    </source>
</evidence>
<evidence type="ECO:0000313" key="14">
    <source>
        <dbReference type="Proteomes" id="UP001243009"/>
    </source>
</evidence>
<comment type="function">
    <text evidence="1">Thiol-specific peroxidase that catalyzes the reduction of hydrogen peroxide and organic hydroperoxides to water and alcohols, respectively. Plays a role in cell protection against oxidative stress by detoxifying peroxides and as sensor of hydrogen peroxide-mediated signaling events.</text>
</comment>
<dbReference type="InterPro" id="IPR036249">
    <property type="entry name" value="Thioredoxin-like_sf"/>
</dbReference>
<evidence type="ECO:0000256" key="8">
    <source>
        <dbReference type="ARBA" id="ARBA00032824"/>
    </source>
</evidence>
<dbReference type="CDD" id="cd02970">
    <property type="entry name" value="PRX_like2"/>
    <property type="match status" value="1"/>
</dbReference>
<keyword evidence="14" id="KW-1185">Reference proteome</keyword>
<dbReference type="EC" id="1.11.1.24" evidence="2"/>
<evidence type="ECO:0000256" key="3">
    <source>
        <dbReference type="ARBA" id="ARBA00022559"/>
    </source>
</evidence>
<dbReference type="PROSITE" id="PS51352">
    <property type="entry name" value="THIOREDOXIN_2"/>
    <property type="match status" value="1"/>
</dbReference>
<dbReference type="RefSeq" id="WP_305104316.1">
    <property type="nucleotide sequence ID" value="NZ_JAUTWS010000011.1"/>
</dbReference>
<evidence type="ECO:0000256" key="2">
    <source>
        <dbReference type="ARBA" id="ARBA00013017"/>
    </source>
</evidence>
<feature type="domain" description="Thioredoxin" evidence="12">
    <location>
        <begin position="42"/>
        <end position="212"/>
    </location>
</feature>
<name>A0ABT9DZW6_9PROT</name>
<evidence type="ECO:0000256" key="7">
    <source>
        <dbReference type="ARBA" id="ARBA00023284"/>
    </source>
</evidence>
<comment type="caution">
    <text evidence="13">The sequence shown here is derived from an EMBL/GenBank/DDBJ whole genome shotgun (WGS) entry which is preliminary data.</text>
</comment>
<evidence type="ECO:0000256" key="5">
    <source>
        <dbReference type="ARBA" id="ARBA00023002"/>
    </source>
</evidence>